<proteinExistence type="predicted"/>
<dbReference type="RefSeq" id="WP_311610624.1">
    <property type="nucleotide sequence ID" value="NZ_JAVRFI010000006.1"/>
</dbReference>
<dbReference type="Proteomes" id="UP001180531">
    <property type="component" value="Unassembled WGS sequence"/>
</dbReference>
<evidence type="ECO:0000259" key="1">
    <source>
        <dbReference type="Pfam" id="PF01764"/>
    </source>
</evidence>
<evidence type="ECO:0000313" key="3">
    <source>
        <dbReference type="Proteomes" id="UP001180531"/>
    </source>
</evidence>
<dbReference type="Pfam" id="PF01764">
    <property type="entry name" value="Lipase_3"/>
    <property type="match status" value="1"/>
</dbReference>
<accession>A0ABU2SM08</accession>
<keyword evidence="3" id="KW-1185">Reference proteome</keyword>
<dbReference type="SUPFAM" id="SSF53474">
    <property type="entry name" value="alpha/beta-Hydrolases"/>
    <property type="match status" value="1"/>
</dbReference>
<sequence length="459" mass="48497">MTAGTALAVPGQPSEEDLAALAAVARTLGEVAGEIRAAGRALTAVATDPALAGSLTRSPRTGLRALAALARSLTAPAGLGYAPDGGGLGRAAWLGGVLTGRESLAVAVAVASLKLRIRLCAVRHPEFGPEGPVRRLLDAIEAGRQTRALRVLREHVREEGAERALARLAPSLAEVMAWNALVDENPFNDAAAWHIVTGTRADGDPLLGTTIGAWARWDRGPGRAEVVADEGLAARLDHGGSVSAHVRNIAALGTDGRMLVTRVAGPDGEIRHVLLLPGMAFGRPRNSTPQDLVGAVTAVGRNDTPYTRAVRKALDITVPEGASVALIGHSLGGITAMNLAELPAVNDRWRITHVVAVGSPIDFKRPYDPRTKVVSLVNEHDVVPNLEGRSPVSVFPLPAGWLEITWVDRAHDFPQCHNAAVYAQSLDEVVPDARDRVDALLGEYRGRVEETVVLRLHDR</sequence>
<dbReference type="EMBL" id="JAVRFI010000006">
    <property type="protein sequence ID" value="MDT0450021.1"/>
    <property type="molecule type" value="Genomic_DNA"/>
</dbReference>
<dbReference type="InterPro" id="IPR002921">
    <property type="entry name" value="Fungal_lipase-type"/>
</dbReference>
<evidence type="ECO:0000313" key="2">
    <source>
        <dbReference type="EMBL" id="MDT0450021.1"/>
    </source>
</evidence>
<gene>
    <name evidence="2" type="ORF">RM609_13205</name>
</gene>
<organism evidence="2 3">
    <name type="scientific">Streptomyces hesseae</name>
    <dbReference type="NCBI Taxonomy" id="3075519"/>
    <lineage>
        <taxon>Bacteria</taxon>
        <taxon>Bacillati</taxon>
        <taxon>Actinomycetota</taxon>
        <taxon>Actinomycetes</taxon>
        <taxon>Kitasatosporales</taxon>
        <taxon>Streptomycetaceae</taxon>
        <taxon>Streptomyces</taxon>
    </lineage>
</organism>
<reference evidence="2" key="1">
    <citation type="submission" date="2024-05" db="EMBL/GenBank/DDBJ databases">
        <title>30 novel species of actinomycetes from the DSMZ collection.</title>
        <authorList>
            <person name="Nouioui I."/>
        </authorList>
    </citation>
    <scope>NUCLEOTIDE SEQUENCE</scope>
    <source>
        <strain evidence="2">DSM 40473</strain>
    </source>
</reference>
<dbReference type="InterPro" id="IPR029058">
    <property type="entry name" value="AB_hydrolase_fold"/>
</dbReference>
<name>A0ABU2SM08_9ACTN</name>
<feature type="domain" description="Fungal lipase-type" evidence="1">
    <location>
        <begin position="319"/>
        <end position="387"/>
    </location>
</feature>
<protein>
    <recommendedName>
        <fullName evidence="1">Fungal lipase-type domain-containing protein</fullName>
    </recommendedName>
</protein>
<dbReference type="Gene3D" id="3.40.50.1820">
    <property type="entry name" value="alpha/beta hydrolase"/>
    <property type="match status" value="1"/>
</dbReference>
<comment type="caution">
    <text evidence="2">The sequence shown here is derived from an EMBL/GenBank/DDBJ whole genome shotgun (WGS) entry which is preliminary data.</text>
</comment>